<evidence type="ECO:0000313" key="2">
    <source>
        <dbReference type="EMBL" id="KPI36862.1"/>
    </source>
</evidence>
<evidence type="ECO:0000313" key="3">
    <source>
        <dbReference type="Proteomes" id="UP000038010"/>
    </source>
</evidence>
<feature type="chain" id="PRO_5005873054" evidence="1">
    <location>
        <begin position="20"/>
        <end position="152"/>
    </location>
</feature>
<organism evidence="2 3">
    <name type="scientific">Cyphellophora attinorum</name>
    <dbReference type="NCBI Taxonomy" id="1664694"/>
    <lineage>
        <taxon>Eukaryota</taxon>
        <taxon>Fungi</taxon>
        <taxon>Dikarya</taxon>
        <taxon>Ascomycota</taxon>
        <taxon>Pezizomycotina</taxon>
        <taxon>Eurotiomycetes</taxon>
        <taxon>Chaetothyriomycetidae</taxon>
        <taxon>Chaetothyriales</taxon>
        <taxon>Cyphellophoraceae</taxon>
        <taxon>Cyphellophora</taxon>
    </lineage>
</organism>
<dbReference type="RefSeq" id="XP_017996825.1">
    <property type="nucleotide sequence ID" value="XM_018140754.1"/>
</dbReference>
<dbReference type="AlphaFoldDB" id="A0A0N1H6D0"/>
<gene>
    <name evidence="2" type="ORF">AB675_11870</name>
</gene>
<name>A0A0N1H6D0_9EURO</name>
<keyword evidence="1" id="KW-0732">Signal</keyword>
<accession>A0A0N1H6D0</accession>
<protein>
    <submittedName>
        <fullName evidence="2">Uncharacterized protein</fullName>
    </submittedName>
</protein>
<comment type="caution">
    <text evidence="2">The sequence shown here is derived from an EMBL/GenBank/DDBJ whole genome shotgun (WGS) entry which is preliminary data.</text>
</comment>
<dbReference type="Proteomes" id="UP000038010">
    <property type="component" value="Unassembled WGS sequence"/>
</dbReference>
<dbReference type="VEuPathDB" id="FungiDB:AB675_11870"/>
<sequence>MHILKASLFSLLTARLTIAAVTGTVTAHFEATTGLTPIPQPTLSIAGNPKLVEARAFAGQKCSGASKDYNIYGQGWNGSPADLRLPDASVYSIGFYYAASGCRLYVCDNDVARNGQCHVGGLGLCVPIAACMTVSDKAKSSGRIMYNMVAIC</sequence>
<dbReference type="EMBL" id="LFJN01000028">
    <property type="protein sequence ID" value="KPI36862.1"/>
    <property type="molecule type" value="Genomic_DNA"/>
</dbReference>
<proteinExistence type="predicted"/>
<feature type="signal peptide" evidence="1">
    <location>
        <begin position="1"/>
        <end position="19"/>
    </location>
</feature>
<dbReference type="GeneID" id="28732635"/>
<evidence type="ECO:0000256" key="1">
    <source>
        <dbReference type="SAM" id="SignalP"/>
    </source>
</evidence>
<keyword evidence="3" id="KW-1185">Reference proteome</keyword>
<reference evidence="2 3" key="1">
    <citation type="submission" date="2015-06" db="EMBL/GenBank/DDBJ databases">
        <title>Draft genome of the ant-associated black yeast Phialophora attae CBS 131958.</title>
        <authorList>
            <person name="Moreno L.F."/>
            <person name="Stielow B.J."/>
            <person name="de Hoog S."/>
            <person name="Vicente V.A."/>
            <person name="Weiss V.A."/>
            <person name="de Vries M."/>
            <person name="Cruz L.M."/>
            <person name="Souza E.M."/>
        </authorList>
    </citation>
    <scope>NUCLEOTIDE SEQUENCE [LARGE SCALE GENOMIC DNA]</scope>
    <source>
        <strain evidence="2 3">CBS 131958</strain>
    </source>
</reference>